<dbReference type="AlphaFoldDB" id="A0A450ST31"/>
<dbReference type="SUPFAM" id="SSF51197">
    <property type="entry name" value="Clavaminate synthase-like"/>
    <property type="match status" value="1"/>
</dbReference>
<dbReference type="EMBL" id="CAADEY010000057">
    <property type="protein sequence ID" value="VFJ57101.1"/>
    <property type="molecule type" value="Genomic_DNA"/>
</dbReference>
<evidence type="ECO:0000256" key="2">
    <source>
        <dbReference type="SAM" id="MobiDB-lite"/>
    </source>
</evidence>
<dbReference type="GO" id="GO:0005506">
    <property type="term" value="F:iron ion binding"/>
    <property type="evidence" value="ECO:0007669"/>
    <property type="project" value="UniProtKB-ARBA"/>
</dbReference>
<protein>
    <submittedName>
        <fullName evidence="3">Ectoine hydroxylase</fullName>
    </submittedName>
</protein>
<dbReference type="PANTHER" id="PTHR20883">
    <property type="entry name" value="PHYTANOYL-COA DIOXYGENASE DOMAIN CONTAINING 1"/>
    <property type="match status" value="1"/>
</dbReference>
<accession>A0A450ST31</accession>
<feature type="compositionally biased region" description="Basic residues" evidence="2">
    <location>
        <begin position="270"/>
        <end position="283"/>
    </location>
</feature>
<organism evidence="3">
    <name type="scientific">Candidatus Kentrum sp. DK</name>
    <dbReference type="NCBI Taxonomy" id="2126562"/>
    <lineage>
        <taxon>Bacteria</taxon>
        <taxon>Pseudomonadati</taxon>
        <taxon>Pseudomonadota</taxon>
        <taxon>Gammaproteobacteria</taxon>
        <taxon>Candidatus Kentrum</taxon>
    </lineage>
</organism>
<dbReference type="PANTHER" id="PTHR20883:SF48">
    <property type="entry name" value="ECTOINE DIOXYGENASE"/>
    <property type="match status" value="1"/>
</dbReference>
<dbReference type="Pfam" id="PF05721">
    <property type="entry name" value="PhyH"/>
    <property type="match status" value="1"/>
</dbReference>
<dbReference type="GO" id="GO:0016706">
    <property type="term" value="F:2-oxoglutarate-dependent dioxygenase activity"/>
    <property type="evidence" value="ECO:0007669"/>
    <property type="project" value="UniProtKB-ARBA"/>
</dbReference>
<reference evidence="3" key="1">
    <citation type="submission" date="2019-02" db="EMBL/GenBank/DDBJ databases">
        <authorList>
            <person name="Gruber-Vodicka R. H."/>
            <person name="Seah K. B. B."/>
        </authorList>
    </citation>
    <scope>NUCLEOTIDE SEQUENCE</scope>
    <source>
        <strain evidence="3">BECK_DK161</strain>
    </source>
</reference>
<gene>
    <name evidence="3" type="ORF">BECKDK2373C_GA0170839_105726</name>
</gene>
<comment type="cofactor">
    <cofactor evidence="1">
        <name>Fe(2+)</name>
        <dbReference type="ChEBI" id="CHEBI:29033"/>
    </cofactor>
</comment>
<evidence type="ECO:0000256" key="1">
    <source>
        <dbReference type="ARBA" id="ARBA00001954"/>
    </source>
</evidence>
<name>A0A450ST31_9GAMM</name>
<proteinExistence type="predicted"/>
<feature type="region of interest" description="Disordered" evidence="2">
    <location>
        <begin position="270"/>
        <end position="290"/>
    </location>
</feature>
<evidence type="ECO:0000313" key="3">
    <source>
        <dbReference type="EMBL" id="VFJ57101.1"/>
    </source>
</evidence>
<dbReference type="InterPro" id="IPR008775">
    <property type="entry name" value="Phytyl_CoA_dOase-like"/>
</dbReference>
<sequence length="304" mass="35115">MHARIDLYPTREETESVRDRIDPVVFEEKVRQSPFGLEPEEVGFYEENGFLTLPEVFSPDETDLFRKELSNLKNLPELQGREELVREPDSNVVRSIFSQHRFSKVFDDLSRDPRILDKVTQLLGSGAYIHHARINVKAPYYGKSFYWHSDFETWHAEDGIPRCRVVTGWLMLTENNEFNGPLYLIPKSHKRFVSCAGKTPEAHHKKSLRKQEYGVPSPETIRKLVEEGGAHRLLRRAGHVDVPRREHHACLPRQRIALAANQPDVRLQQRGKHPRGQTLRRRNAPAGISARHRFHATIVGSLSD</sequence>
<dbReference type="Gene3D" id="2.60.120.620">
    <property type="entry name" value="q2cbj1_9rhob like domain"/>
    <property type="match status" value="1"/>
</dbReference>